<dbReference type="Proteomes" id="UP001497497">
    <property type="component" value="Unassembled WGS sequence"/>
</dbReference>
<evidence type="ECO:0000256" key="1">
    <source>
        <dbReference type="ARBA" id="ARBA00004138"/>
    </source>
</evidence>
<evidence type="ECO:0000256" key="6">
    <source>
        <dbReference type="SAM" id="MobiDB-lite"/>
    </source>
</evidence>
<dbReference type="Pfam" id="PF12799">
    <property type="entry name" value="LRR_4"/>
    <property type="match status" value="1"/>
</dbReference>
<keyword evidence="4" id="KW-0969">Cilium</keyword>
<feature type="region of interest" description="Disordered" evidence="6">
    <location>
        <begin position="1"/>
        <end position="23"/>
    </location>
</feature>
<keyword evidence="3" id="KW-0677">Repeat</keyword>
<organism evidence="7 8">
    <name type="scientific">Lymnaea stagnalis</name>
    <name type="common">Great pond snail</name>
    <name type="synonym">Helix stagnalis</name>
    <dbReference type="NCBI Taxonomy" id="6523"/>
    <lineage>
        <taxon>Eukaryota</taxon>
        <taxon>Metazoa</taxon>
        <taxon>Spiralia</taxon>
        <taxon>Lophotrochozoa</taxon>
        <taxon>Mollusca</taxon>
        <taxon>Gastropoda</taxon>
        <taxon>Heterobranchia</taxon>
        <taxon>Euthyneura</taxon>
        <taxon>Panpulmonata</taxon>
        <taxon>Hygrophila</taxon>
        <taxon>Lymnaeoidea</taxon>
        <taxon>Lymnaeidae</taxon>
        <taxon>Lymnaea</taxon>
    </lineage>
</organism>
<evidence type="ECO:0000313" key="8">
    <source>
        <dbReference type="Proteomes" id="UP001497497"/>
    </source>
</evidence>
<sequence length="309" mass="35766">MADNQSGHKIQENDARSGSFDSPFEEKVEKPVRLNLQHIVKRHLPTEASDWSHDEILKALNKIRRVRLDRENISDIDNLELLSTEVTHLYLHCNKITKIENLECLPHLQILILSDNQISDIDGIAYLTKLVFFDISKNRIEETHAEKMPKSLVIVSFSGNPCTECPSHRFSLIQWLPTLKHLDGIEISREEMNQAGRLESCMDEESDEEDNENSENDEQNYEDPTISHLSKNVNEARSLDIQQNIGYKQLPKIQKNIHDLATDMLMRSQSRLEDRTSEYRKHIQEMTNIRILSKIKPVPHLSKPSDSLD</sequence>
<evidence type="ECO:0000256" key="5">
    <source>
        <dbReference type="ARBA" id="ARBA00023273"/>
    </source>
</evidence>
<dbReference type="InterPro" id="IPR032675">
    <property type="entry name" value="LRR_dom_sf"/>
</dbReference>
<comment type="caution">
    <text evidence="7">The sequence shown here is derived from an EMBL/GenBank/DDBJ whole genome shotgun (WGS) entry which is preliminary data.</text>
</comment>
<accession>A0AAV2HZE1</accession>
<dbReference type="PANTHER" id="PTHR45973:SF9">
    <property type="entry name" value="LEUCINE-RICH REPEAT-CONTAINING PROTEIN 46"/>
    <property type="match status" value="1"/>
</dbReference>
<feature type="region of interest" description="Disordered" evidence="6">
    <location>
        <begin position="194"/>
        <end position="223"/>
    </location>
</feature>
<keyword evidence="8" id="KW-1185">Reference proteome</keyword>
<dbReference type="InterPro" id="IPR050576">
    <property type="entry name" value="Cilia_flagella_integrity"/>
</dbReference>
<dbReference type="EMBL" id="CAXITT010000349">
    <property type="protein sequence ID" value="CAL1539672.1"/>
    <property type="molecule type" value="Genomic_DNA"/>
</dbReference>
<dbReference type="SMART" id="SM00365">
    <property type="entry name" value="LRR_SD22"/>
    <property type="match status" value="3"/>
</dbReference>
<evidence type="ECO:0000256" key="2">
    <source>
        <dbReference type="ARBA" id="ARBA00022614"/>
    </source>
</evidence>
<dbReference type="AlphaFoldDB" id="A0AAV2HZE1"/>
<dbReference type="InterPro" id="IPR001611">
    <property type="entry name" value="Leu-rich_rpt"/>
</dbReference>
<keyword evidence="5" id="KW-0966">Cell projection</keyword>
<protein>
    <recommendedName>
        <fullName evidence="9">Leucine-rich repeat-containing protein 46</fullName>
    </recommendedName>
</protein>
<comment type="subcellular location">
    <subcellularLocation>
        <location evidence="1">Cell projection</location>
        <location evidence="1">Cilium</location>
    </subcellularLocation>
</comment>
<dbReference type="PROSITE" id="PS51450">
    <property type="entry name" value="LRR"/>
    <property type="match status" value="2"/>
</dbReference>
<dbReference type="SUPFAM" id="SSF52058">
    <property type="entry name" value="L domain-like"/>
    <property type="match status" value="1"/>
</dbReference>
<evidence type="ECO:0000256" key="3">
    <source>
        <dbReference type="ARBA" id="ARBA00022737"/>
    </source>
</evidence>
<evidence type="ECO:0008006" key="9">
    <source>
        <dbReference type="Google" id="ProtNLM"/>
    </source>
</evidence>
<keyword evidence="2" id="KW-0433">Leucine-rich repeat</keyword>
<feature type="compositionally biased region" description="Acidic residues" evidence="6">
    <location>
        <begin position="201"/>
        <end position="221"/>
    </location>
</feature>
<name>A0AAV2HZE1_LYMST</name>
<gene>
    <name evidence="7" type="ORF">GSLYS_00013405001</name>
</gene>
<dbReference type="PANTHER" id="PTHR45973">
    <property type="entry name" value="PROTEIN PHOSPHATASE 1 REGULATORY SUBUNIT SDS22-RELATED"/>
    <property type="match status" value="1"/>
</dbReference>
<proteinExistence type="predicted"/>
<evidence type="ECO:0000313" key="7">
    <source>
        <dbReference type="EMBL" id="CAL1539672.1"/>
    </source>
</evidence>
<reference evidence="7 8" key="1">
    <citation type="submission" date="2024-04" db="EMBL/GenBank/DDBJ databases">
        <authorList>
            <consortium name="Genoscope - CEA"/>
            <person name="William W."/>
        </authorList>
    </citation>
    <scope>NUCLEOTIDE SEQUENCE [LARGE SCALE GENOMIC DNA]</scope>
</reference>
<dbReference type="Gene3D" id="3.80.10.10">
    <property type="entry name" value="Ribonuclease Inhibitor"/>
    <property type="match status" value="1"/>
</dbReference>
<evidence type="ECO:0000256" key="4">
    <source>
        <dbReference type="ARBA" id="ARBA00023069"/>
    </source>
</evidence>
<dbReference type="InterPro" id="IPR025875">
    <property type="entry name" value="Leu-rich_rpt_4"/>
</dbReference>